<evidence type="ECO:0000313" key="1">
    <source>
        <dbReference type="EMBL" id="GFR41346.1"/>
    </source>
</evidence>
<organism evidence="1 2">
    <name type="scientific">Astrephomene gubernaculifera</name>
    <dbReference type="NCBI Taxonomy" id="47775"/>
    <lineage>
        <taxon>Eukaryota</taxon>
        <taxon>Viridiplantae</taxon>
        <taxon>Chlorophyta</taxon>
        <taxon>core chlorophytes</taxon>
        <taxon>Chlorophyceae</taxon>
        <taxon>CS clade</taxon>
        <taxon>Chlamydomonadales</taxon>
        <taxon>Astrephomenaceae</taxon>
        <taxon>Astrephomene</taxon>
    </lineage>
</organism>
<protein>
    <submittedName>
        <fullName evidence="1">Uncharacterized protein</fullName>
    </submittedName>
</protein>
<keyword evidence="2" id="KW-1185">Reference proteome</keyword>
<reference evidence="1 2" key="1">
    <citation type="journal article" date="2021" name="Sci. Rep.">
        <title>Genome sequencing of the multicellular alga Astrephomene provides insights into convergent evolution of germ-soma differentiation.</title>
        <authorList>
            <person name="Yamashita S."/>
            <person name="Yamamoto K."/>
            <person name="Matsuzaki R."/>
            <person name="Suzuki S."/>
            <person name="Yamaguchi H."/>
            <person name="Hirooka S."/>
            <person name="Minakuchi Y."/>
            <person name="Miyagishima S."/>
            <person name="Kawachi M."/>
            <person name="Toyoda A."/>
            <person name="Nozaki H."/>
        </authorList>
    </citation>
    <scope>NUCLEOTIDE SEQUENCE [LARGE SCALE GENOMIC DNA]</scope>
    <source>
        <strain evidence="1 2">NIES-4017</strain>
    </source>
</reference>
<sequence>RNAVQLFDATSQRHLMRVVDPFESHEFVCCCPAGGSARSSAVGGGTGGALQDEPNVLLVGSVHGSYCAECFRSGLPSLCHHKPRSSTAALSMLDLRCPRGGLTQRFGLTHRSLY</sequence>
<dbReference type="AlphaFoldDB" id="A0AAD3HI23"/>
<feature type="non-terminal residue" evidence="1">
    <location>
        <position position="1"/>
    </location>
</feature>
<name>A0AAD3HI23_9CHLO</name>
<evidence type="ECO:0000313" key="2">
    <source>
        <dbReference type="Proteomes" id="UP001054857"/>
    </source>
</evidence>
<dbReference type="EMBL" id="BMAR01000001">
    <property type="protein sequence ID" value="GFR41346.1"/>
    <property type="molecule type" value="Genomic_DNA"/>
</dbReference>
<accession>A0AAD3HI23</accession>
<feature type="non-terminal residue" evidence="1">
    <location>
        <position position="114"/>
    </location>
</feature>
<gene>
    <name evidence="1" type="ORF">Agub_g1957</name>
</gene>
<proteinExistence type="predicted"/>
<comment type="caution">
    <text evidence="1">The sequence shown here is derived from an EMBL/GenBank/DDBJ whole genome shotgun (WGS) entry which is preliminary data.</text>
</comment>
<dbReference type="Proteomes" id="UP001054857">
    <property type="component" value="Unassembled WGS sequence"/>
</dbReference>